<feature type="compositionally biased region" description="Pro residues" evidence="1">
    <location>
        <begin position="463"/>
        <end position="473"/>
    </location>
</feature>
<evidence type="ECO:0000313" key="2">
    <source>
        <dbReference type="EMBL" id="CAD7087323.1"/>
    </source>
</evidence>
<dbReference type="EMBL" id="LR899012">
    <property type="protein sequence ID" value="CAD7087323.1"/>
    <property type="molecule type" value="Genomic_DNA"/>
</dbReference>
<keyword evidence="3" id="KW-1185">Reference proteome</keyword>
<proteinExistence type="predicted"/>
<accession>A0A7R8UWQ2</accession>
<feature type="region of interest" description="Disordered" evidence="1">
    <location>
        <begin position="452"/>
        <end position="489"/>
    </location>
</feature>
<protein>
    <submittedName>
        <fullName evidence="2">Uncharacterized protein</fullName>
    </submittedName>
</protein>
<dbReference type="AlphaFoldDB" id="A0A7R8UWQ2"/>
<gene>
    <name evidence="2" type="ORF">HERILL_LOCUS10039</name>
</gene>
<sequence length="593" mass="66484">MGIKVGLEVHLETFTNEIPRQFKLSVEDKMETTSGELMSSRNEIYRIENLSPITPTLDTEEYPFGPSSCFEPSFISATQETIPIDQCVVVLQEYENCEIQFPYLGLYYLWFLVSVEDKLETASEGPMSSRNEIYRIENLSPITPILEEYPSGPSSGFELSFINSSQGIIPIDQCVVVLQEYENCDIQFPYLGLYFMAQGGNPFLVSDKAPSKIAEESIFSQVINASNTIVHTSPLISYVSASPNDWSSGSIQGHAPASCGYEKNGTHIPFSYLELHGSQLYNNYGIYFYEDEELICSPQVGFFPVESELSDLDDIRPDSTELHSRTSAPTKICSEIVDMGNVDDLISQQPTARWYLSPTVETREGAATSIDHDKVYEVINFSSVSSVPSPSVCCYVSLSGTVPSREEYQLPLSWRPLDYYQTLRPSDSPPGEVIMPIREFIIASGSLSWKDGNLIRGRETPPARGPKTPPGSPPSETNKTTTPITSPSELCEEPFLDSSEWSGSGRIRTRALNNSDAEPSQGEYRQPYEPFVQSKAKLIPYQSGPRYPLRYRSIFQRRINAEGLEYSATPLTGRTCNRLNCIRKRIDFDMEEH</sequence>
<feature type="compositionally biased region" description="Polar residues" evidence="1">
    <location>
        <begin position="474"/>
        <end position="488"/>
    </location>
</feature>
<dbReference type="Proteomes" id="UP000594454">
    <property type="component" value="Chromosome 4"/>
</dbReference>
<organism evidence="2 3">
    <name type="scientific">Hermetia illucens</name>
    <name type="common">Black soldier fly</name>
    <dbReference type="NCBI Taxonomy" id="343691"/>
    <lineage>
        <taxon>Eukaryota</taxon>
        <taxon>Metazoa</taxon>
        <taxon>Ecdysozoa</taxon>
        <taxon>Arthropoda</taxon>
        <taxon>Hexapoda</taxon>
        <taxon>Insecta</taxon>
        <taxon>Pterygota</taxon>
        <taxon>Neoptera</taxon>
        <taxon>Endopterygota</taxon>
        <taxon>Diptera</taxon>
        <taxon>Brachycera</taxon>
        <taxon>Stratiomyomorpha</taxon>
        <taxon>Stratiomyidae</taxon>
        <taxon>Hermetiinae</taxon>
        <taxon>Hermetia</taxon>
    </lineage>
</organism>
<evidence type="ECO:0000256" key="1">
    <source>
        <dbReference type="SAM" id="MobiDB-lite"/>
    </source>
</evidence>
<evidence type="ECO:0000313" key="3">
    <source>
        <dbReference type="Proteomes" id="UP000594454"/>
    </source>
</evidence>
<dbReference type="InParanoid" id="A0A7R8UWQ2"/>
<name>A0A7R8UWQ2_HERIL</name>
<reference evidence="2 3" key="1">
    <citation type="submission" date="2020-11" db="EMBL/GenBank/DDBJ databases">
        <authorList>
            <person name="Wallbank WR R."/>
            <person name="Pardo Diaz C."/>
            <person name="Kozak K."/>
            <person name="Martin S."/>
            <person name="Jiggins C."/>
            <person name="Moest M."/>
            <person name="Warren A I."/>
            <person name="Generalovic N T."/>
            <person name="Byers J.R.P. K."/>
            <person name="Montejo-Kovacevich G."/>
            <person name="Yen C E."/>
        </authorList>
    </citation>
    <scope>NUCLEOTIDE SEQUENCE [LARGE SCALE GENOMIC DNA]</scope>
</reference>